<dbReference type="EMBL" id="CP062222">
    <property type="protein sequence ID" value="QTC93013.1"/>
    <property type="molecule type" value="Genomic_DNA"/>
</dbReference>
<evidence type="ECO:0000313" key="1">
    <source>
        <dbReference type="EMBL" id="QTC93013.1"/>
    </source>
</evidence>
<gene>
    <name evidence="1" type="ORF">IFJ75_09310</name>
</gene>
<dbReference type="RefSeq" id="WP_207932291.1">
    <property type="nucleotide sequence ID" value="NZ_CP062222.1"/>
</dbReference>
<proteinExistence type="predicted"/>
<reference evidence="1" key="1">
    <citation type="submission" date="2020-09" db="EMBL/GenBank/DDBJ databases">
        <title>Brevundimonas sp. LVF2 isolated from a puddle in Goettingen, Germany.</title>
        <authorList>
            <person name="Friedrich I."/>
            <person name="Klassen A."/>
            <person name="Hannes N."/>
            <person name="Schneider D."/>
            <person name="Hertel R."/>
            <person name="Daniel R."/>
        </authorList>
    </citation>
    <scope>NUCLEOTIDE SEQUENCE</scope>
    <source>
        <strain evidence="1">LVF2</strain>
    </source>
</reference>
<accession>A0A975C376</accession>
<dbReference type="KEGG" id="bgoe:IFJ75_09310"/>
<keyword evidence="2" id="KW-1185">Reference proteome</keyword>
<organism evidence="1 2">
    <name type="scientific">Brevundimonas goettingensis</name>
    <dbReference type="NCBI Taxonomy" id="2774190"/>
    <lineage>
        <taxon>Bacteria</taxon>
        <taxon>Pseudomonadati</taxon>
        <taxon>Pseudomonadota</taxon>
        <taxon>Alphaproteobacteria</taxon>
        <taxon>Caulobacterales</taxon>
        <taxon>Caulobacteraceae</taxon>
        <taxon>Brevundimonas</taxon>
    </lineage>
</organism>
<sequence>MLATALLLTLAAASDPLAPARQGQVQCYDPLPAQKLCRAIGSYAFGADGTITSLAETRLQDSPVIVMFARSAVVIRDGKECSNGDLKEADIEKIEIDGQPLPAAALAQVRPQIIAGLPDFMKGGEPLCSAYAANADGTMTATADVGGVAHPELTATVMWVNPADGWKVVP</sequence>
<name>A0A975C376_9CAUL</name>
<protein>
    <submittedName>
        <fullName evidence="1">Uncharacterized protein</fullName>
    </submittedName>
</protein>
<dbReference type="AlphaFoldDB" id="A0A975C376"/>
<dbReference type="Proteomes" id="UP000663918">
    <property type="component" value="Chromosome"/>
</dbReference>
<evidence type="ECO:0000313" key="2">
    <source>
        <dbReference type="Proteomes" id="UP000663918"/>
    </source>
</evidence>